<evidence type="ECO:0000256" key="1">
    <source>
        <dbReference type="ARBA" id="ARBA00004418"/>
    </source>
</evidence>
<evidence type="ECO:0000256" key="3">
    <source>
        <dbReference type="ARBA" id="ARBA00022558"/>
    </source>
</evidence>
<evidence type="ECO:0000256" key="5">
    <source>
        <dbReference type="ARBA" id="ARBA00022764"/>
    </source>
</evidence>
<dbReference type="PROSITE" id="PS00635">
    <property type="entry name" value="PILI_CHAPERONE"/>
    <property type="match status" value="1"/>
</dbReference>
<dbReference type="InterPro" id="IPR013783">
    <property type="entry name" value="Ig-like_fold"/>
</dbReference>
<accession>A0A8I0MI29</accession>
<dbReference type="InterPro" id="IPR016147">
    <property type="entry name" value="Pili_assmbl_chaperone_N"/>
</dbReference>
<evidence type="ECO:0000256" key="9">
    <source>
        <dbReference type="SAM" id="SignalP"/>
    </source>
</evidence>
<dbReference type="PRINTS" id="PR00969">
    <property type="entry name" value="CHAPERONPILI"/>
</dbReference>
<feature type="domain" description="Pili assembly chaperone N-terminal" evidence="10">
    <location>
        <begin position="24"/>
        <end position="137"/>
    </location>
</feature>
<comment type="similarity">
    <text evidence="2 8">Belongs to the periplasmic pilus chaperone family.</text>
</comment>
<gene>
    <name evidence="12" type="ORF">FOT72_04450</name>
</gene>
<feature type="chain" id="PRO_5034425319" evidence="9">
    <location>
        <begin position="24"/>
        <end position="225"/>
    </location>
</feature>
<dbReference type="Pfam" id="PF00345">
    <property type="entry name" value="PapD_N"/>
    <property type="match status" value="1"/>
</dbReference>
<dbReference type="GO" id="GO:0071555">
    <property type="term" value="P:cell wall organization"/>
    <property type="evidence" value="ECO:0007669"/>
    <property type="project" value="InterPro"/>
</dbReference>
<dbReference type="Pfam" id="PF02753">
    <property type="entry name" value="PapD_C"/>
    <property type="match status" value="1"/>
</dbReference>
<dbReference type="AlphaFoldDB" id="A0A8I0MI29"/>
<protein>
    <submittedName>
        <fullName evidence="12">Molecular chaperone</fullName>
    </submittedName>
</protein>
<dbReference type="InterPro" id="IPR050643">
    <property type="entry name" value="Periplasmic_pilus_chap"/>
</dbReference>
<dbReference type="InterPro" id="IPR008962">
    <property type="entry name" value="PapD-like_sf"/>
</dbReference>
<keyword evidence="5" id="KW-0574">Periplasm</keyword>
<evidence type="ECO:0000256" key="4">
    <source>
        <dbReference type="ARBA" id="ARBA00022729"/>
    </source>
</evidence>
<dbReference type="GO" id="GO:0030288">
    <property type="term" value="C:outer membrane-bounded periplasmic space"/>
    <property type="evidence" value="ECO:0007669"/>
    <property type="project" value="InterPro"/>
</dbReference>
<dbReference type="InterPro" id="IPR001829">
    <property type="entry name" value="Pili_assmbl_chaperone_bac"/>
</dbReference>
<evidence type="ECO:0000313" key="12">
    <source>
        <dbReference type="EMBL" id="MBE0127291.1"/>
    </source>
</evidence>
<dbReference type="PANTHER" id="PTHR30251">
    <property type="entry name" value="PILUS ASSEMBLY CHAPERONE"/>
    <property type="match status" value="1"/>
</dbReference>
<organism evidence="12 13">
    <name type="scientific">Citrobacter amalonaticus</name>
    <dbReference type="NCBI Taxonomy" id="35703"/>
    <lineage>
        <taxon>Bacteria</taxon>
        <taxon>Pseudomonadati</taxon>
        <taxon>Pseudomonadota</taxon>
        <taxon>Gammaproteobacteria</taxon>
        <taxon>Enterobacterales</taxon>
        <taxon>Enterobacteriaceae</taxon>
        <taxon>Citrobacter</taxon>
    </lineage>
</organism>
<dbReference type="RefSeq" id="WP_192477840.1">
    <property type="nucleotide sequence ID" value="NZ_JADVIG010000009.1"/>
</dbReference>
<dbReference type="Proteomes" id="UP000656723">
    <property type="component" value="Unassembled WGS sequence"/>
</dbReference>
<evidence type="ECO:0000256" key="7">
    <source>
        <dbReference type="ARBA" id="ARBA00023319"/>
    </source>
</evidence>
<keyword evidence="3" id="KW-1029">Fimbrium biogenesis</keyword>
<evidence type="ECO:0000259" key="10">
    <source>
        <dbReference type="Pfam" id="PF00345"/>
    </source>
</evidence>
<dbReference type="SUPFAM" id="SSF49354">
    <property type="entry name" value="PapD-like"/>
    <property type="match status" value="1"/>
</dbReference>
<reference evidence="12" key="1">
    <citation type="submission" date="2019-07" db="EMBL/GenBank/DDBJ databases">
        <title>KPC-2 carbapenem resistent Enterobacterales isolates from Germany.</title>
        <authorList>
            <person name="Yao Y."/>
            <person name="Falgenhauer L."/>
            <person name="Imirzalioglu C."/>
            <person name="Chakraborty T."/>
        </authorList>
    </citation>
    <scope>NUCLEOTIDE SEQUENCE</scope>
    <source>
        <strain evidence="12">CA13304</strain>
    </source>
</reference>
<evidence type="ECO:0000259" key="11">
    <source>
        <dbReference type="Pfam" id="PF02753"/>
    </source>
</evidence>
<comment type="caution">
    <text evidence="12">The sequence shown here is derived from an EMBL/GenBank/DDBJ whole genome shotgun (WGS) entry which is preliminary data.</text>
</comment>
<keyword evidence="4 9" id="KW-0732">Signal</keyword>
<dbReference type="EMBL" id="VKME01000007">
    <property type="protein sequence ID" value="MBE0127291.1"/>
    <property type="molecule type" value="Genomic_DNA"/>
</dbReference>
<dbReference type="InterPro" id="IPR036316">
    <property type="entry name" value="Pili_assmbl_chap_C_dom_sf"/>
</dbReference>
<dbReference type="FunFam" id="2.60.40.10:FF:000458">
    <property type="entry name" value="Molecular chaperone FimC"/>
    <property type="match status" value="1"/>
</dbReference>
<name>A0A8I0MI29_CITAM</name>
<dbReference type="PANTHER" id="PTHR30251:SF9">
    <property type="entry name" value="CHAPERONE PROTEIN CAF1M"/>
    <property type="match status" value="1"/>
</dbReference>
<keyword evidence="7" id="KW-0393">Immunoglobulin domain</keyword>
<evidence type="ECO:0000256" key="6">
    <source>
        <dbReference type="ARBA" id="ARBA00023186"/>
    </source>
</evidence>
<dbReference type="InterPro" id="IPR018046">
    <property type="entry name" value="Pili_assmbl_chaperone_CS"/>
</dbReference>
<feature type="domain" description="Pili assembly chaperone C-terminal" evidence="11">
    <location>
        <begin position="161"/>
        <end position="215"/>
    </location>
</feature>
<proteinExistence type="inferred from homology"/>
<sequence length="225" mass="24558">MNFLRNILLTAAILSAGLSVAQAGVIIGGTRVIFDGNKKEASINVNNPDDMPYLIQSWIETPNGGIEKAPFIITPPLYRLNNGQQNVERIVVTGALPQDKESLFWLNIKAIPSSSKVDNTLQIAVKTRIKLIYRPAVMKGTLPEEQADKLRWQQIGQKIQVNNPTQHVINFNEISVAGKKLLDVSYVLPGGTATFDLPSGITKGTVVFKIINDYGTPGAEHKASL</sequence>
<feature type="signal peptide" evidence="9">
    <location>
        <begin position="1"/>
        <end position="23"/>
    </location>
</feature>
<dbReference type="InterPro" id="IPR016148">
    <property type="entry name" value="Pili_assmbl_chaperone_C"/>
</dbReference>
<keyword evidence="6 8" id="KW-0143">Chaperone</keyword>
<evidence type="ECO:0000256" key="2">
    <source>
        <dbReference type="ARBA" id="ARBA00007399"/>
    </source>
</evidence>
<dbReference type="Gene3D" id="2.60.40.10">
    <property type="entry name" value="Immunoglobulins"/>
    <property type="match status" value="2"/>
</dbReference>
<dbReference type="SUPFAM" id="SSF49584">
    <property type="entry name" value="Periplasmic chaperone C-domain"/>
    <property type="match status" value="1"/>
</dbReference>
<comment type="subcellular location">
    <subcellularLocation>
        <location evidence="1 8">Periplasm</location>
    </subcellularLocation>
</comment>
<evidence type="ECO:0000256" key="8">
    <source>
        <dbReference type="RuleBase" id="RU003918"/>
    </source>
</evidence>
<evidence type="ECO:0000313" key="13">
    <source>
        <dbReference type="Proteomes" id="UP000656723"/>
    </source>
</evidence>